<reference evidence="1" key="1">
    <citation type="submission" date="2012-02" db="EMBL/GenBank/DDBJ databases">
        <title>Whole genome shotgun sequence of Gordonia otitidis NBRC 100426.</title>
        <authorList>
            <person name="Yoshida I."/>
            <person name="Hosoyama A."/>
            <person name="Tsuchikane K."/>
            <person name="Katsumata H."/>
            <person name="Yamazaki S."/>
            <person name="Fujita N."/>
        </authorList>
    </citation>
    <scope>NUCLEOTIDE SEQUENCE [LARGE SCALE GENOMIC DNA]</scope>
    <source>
        <strain evidence="1">NBRC 100426</strain>
    </source>
</reference>
<dbReference type="SUPFAM" id="SSF56601">
    <property type="entry name" value="beta-lactamase/transpeptidase-like"/>
    <property type="match status" value="1"/>
</dbReference>
<evidence type="ECO:0000313" key="2">
    <source>
        <dbReference type="Proteomes" id="UP000005038"/>
    </source>
</evidence>
<dbReference type="AlphaFoldDB" id="H5TJT5"/>
<accession>H5TJT5</accession>
<proteinExistence type="predicted"/>
<sequence length="285" mass="28808">MLAVCTLAVAGCSTSRGAEGQVTPVTVTVTASTISPVAPPATSEATSAGPLSQGFATVAAQVGMPIGVAIAPVGMGSGRPIILGDNTPRVAWSTIKVPLAVAAERQNGPSTAESNAIINSDNASAESLWSSLGSDAAAARKVTAVLREGGDTQSAVPAQRLRGGFTIFGQTVWPLPAAATFTAHLPCMPGTSHVVSLMGQVAANQQWGVEVMSAPRSTAVKGGWGPDVDGTYLVRQIGLITYRDGRQSSVAMSAAGGSMSSGTAALNAIANWLDRNIARLPRGRC</sequence>
<gene>
    <name evidence="1" type="ORF">GOOTI_080_00060</name>
</gene>
<dbReference type="STRING" id="1108044.GOOTI_080_00060"/>
<protein>
    <submittedName>
        <fullName evidence="1">Uncharacterized protein</fullName>
    </submittedName>
</protein>
<comment type="caution">
    <text evidence="1">The sequence shown here is derived from an EMBL/GenBank/DDBJ whole genome shotgun (WGS) entry which is preliminary data.</text>
</comment>
<dbReference type="Proteomes" id="UP000005038">
    <property type="component" value="Unassembled WGS sequence"/>
</dbReference>
<name>H5TJT5_GORO1</name>
<dbReference type="Gene3D" id="3.40.710.10">
    <property type="entry name" value="DD-peptidase/beta-lactamase superfamily"/>
    <property type="match status" value="1"/>
</dbReference>
<evidence type="ECO:0000313" key="1">
    <source>
        <dbReference type="EMBL" id="GAB33743.1"/>
    </source>
</evidence>
<dbReference type="InterPro" id="IPR012338">
    <property type="entry name" value="Beta-lactam/transpept-like"/>
</dbReference>
<keyword evidence="2" id="KW-1185">Reference proteome</keyword>
<organism evidence="1 2">
    <name type="scientific">Gordonia otitidis (strain DSM 44809 / CCUG 52243 / JCM 12355 / NBRC 100426 / IFM 10032)</name>
    <dbReference type="NCBI Taxonomy" id="1108044"/>
    <lineage>
        <taxon>Bacteria</taxon>
        <taxon>Bacillati</taxon>
        <taxon>Actinomycetota</taxon>
        <taxon>Actinomycetes</taxon>
        <taxon>Mycobacteriales</taxon>
        <taxon>Gordoniaceae</taxon>
        <taxon>Gordonia</taxon>
    </lineage>
</organism>
<dbReference type="EMBL" id="BAFB01000080">
    <property type="protein sequence ID" value="GAB33743.1"/>
    <property type="molecule type" value="Genomic_DNA"/>
</dbReference>